<protein>
    <recommendedName>
        <fullName evidence="9">M-phase phosphoprotein 9</fullName>
    </recommendedName>
</protein>
<feature type="compositionally biased region" description="Basic and acidic residues" evidence="6">
    <location>
        <begin position="963"/>
        <end position="975"/>
    </location>
</feature>
<dbReference type="Proteomes" id="UP001219934">
    <property type="component" value="Unassembled WGS sequence"/>
</dbReference>
<evidence type="ECO:0000256" key="1">
    <source>
        <dbReference type="ARBA" id="ARBA00004123"/>
    </source>
</evidence>
<sequence length="1335" mass="147370">MSYKPNVHQHIPGTSGNQVGSLQSPSAANLATLQSYRPLLSDFGPPSLGFSQGSIGSQVPQNKYAELLAIIEELGKEIRPTYAGSKSAMERLKRDDSISEDASTSGALSHCHASADGDVGKESETSLVSSEGTSASGLAVSEDRLTTSQTTGGTVENMDITPACNKIRSLCLSTEEAFEQGKSLPFINPSSLETLRALVQEIQSSGETDPEIWKDCEGRWLHLFQLVEKQYQEQILAQQEQYQCQIQLIQDEIKALVQLQNRQASLQPHTEFSLTSMTNTTPNKKDYIFPLISNGCTFSKNVASDNNSLAAPALTTFSSPSPPLHRSQTANQEGERATTVLSSGYGTLSAWDTALEPAGSPGEDEDGVQGRDKHHSSLNFIEYTETTLIGGQQDFTHVMALGVDETNPPLYQQNNSGTSQRLTSWAQRQKLRPKKSKAEQASSQIFEYQEQLHREAHKQIPLESSDFQEQFQQQQSSGLSSSFFPLRRSDSLLSEASGLTYWRLHESELYHPLPDSFDSGAYLLLQEASISLTPSQEPGLSLKEIYNNKQRTDGKRSDWEGSVTSSPSSPQVLDPAANQRQSDRTSGFTSPSHFSSPSFAAQPHVYPRVGTPVTPDSMVVGSPNPGDTDCISDTSSVSAAGPSPSHQQNPWGNVSQAVLFPSQDLTQPCSHTSSQQCRTSAPLASEEEGSNTHTSTLKPRSAAGASLRPPHMERASSLEDPVVLSLLRQNLREKHSRHVADLKAYYESEIQILRDKLKLRDLPQDLERSNQALADRCRHLEKALAEATSRVQELDATNSLLEKKLAEWPERYAVAAATVKSLQQRMEESKRSGKEKDASAARLKSHVRQLEEKLLKTCREAEERETRRERESNMLQDLLGQYDSLVKEHEGLKGNLVATENKLDDATDQISDLKRVISKLESQVKQLEHENQARARYSSHNNTQPSGAGLLHHPDLLMSPSKGKAEPDVTRRKSPSEQPNSGRKSPFLQNNQSSIHKKSHYPFNDPSSGTGSSVESSSVGGSWRCASPPECEQSLQQQHRQQEQSQRESGPREGSSALTPMMRALIELEETRATESRAPCKNSPTPYRVGNQRTTVGFVERRHKEVLQTEREGGKSGGRSLSPDGNRSSSLPPEHRNKPTTTPTKRGTLLMPRSAKSSPKRCPSENYSTAFGHLMPTEAHMLKRTDDEVDQRRDSFHNGSPRKRLQFSSADREDDLQQCSGSVNPLEGNPQLGWEGPGVSGVSELQDSCEDSPPFLLDRFHSLTEAEKLLDELTQEKLQVEAALSRMPGAGGRVTLQTRLDEVALENRLERLNRQLGSLRMTLKRFHVLRSSANI</sequence>
<feature type="compositionally biased region" description="Basic and acidic residues" evidence="6">
    <location>
        <begin position="1040"/>
        <end position="1051"/>
    </location>
</feature>
<dbReference type="Pfam" id="PF09806">
    <property type="entry name" value="CDK2AP"/>
    <property type="match status" value="1"/>
</dbReference>
<dbReference type="GO" id="GO:0005814">
    <property type="term" value="C:centriole"/>
    <property type="evidence" value="ECO:0007669"/>
    <property type="project" value="TreeGrafter"/>
</dbReference>
<keyword evidence="4" id="KW-0539">Nucleus</keyword>
<evidence type="ECO:0000313" key="8">
    <source>
        <dbReference type="Proteomes" id="UP001219934"/>
    </source>
</evidence>
<dbReference type="InterPro" id="IPR017266">
    <property type="entry name" value="DOC_1/2"/>
</dbReference>
<feature type="region of interest" description="Disordered" evidence="6">
    <location>
        <begin position="1"/>
        <end position="23"/>
    </location>
</feature>
<reference evidence="7" key="1">
    <citation type="submission" date="2022-11" db="EMBL/GenBank/DDBJ databases">
        <title>Chromosome-level genome of Pogonophryne albipinna.</title>
        <authorList>
            <person name="Jo E."/>
        </authorList>
    </citation>
    <scope>NUCLEOTIDE SEQUENCE</scope>
    <source>
        <strain evidence="7">SGF0006</strain>
        <tissue evidence="7">Muscle</tissue>
    </source>
</reference>
<gene>
    <name evidence="7" type="ORF">JOQ06_008598</name>
</gene>
<dbReference type="PANTHER" id="PTHR14926:SF1">
    <property type="entry name" value="M-PHASE PHOSPHOPROTEIN 9"/>
    <property type="match status" value="1"/>
</dbReference>
<dbReference type="Gene3D" id="1.10.287.1490">
    <property type="match status" value="1"/>
</dbReference>
<feature type="coiled-coil region" evidence="5">
    <location>
        <begin position="770"/>
        <end position="804"/>
    </location>
</feature>
<evidence type="ECO:0008006" key="9">
    <source>
        <dbReference type="Google" id="ProtNLM"/>
    </source>
</evidence>
<dbReference type="InterPro" id="IPR026636">
    <property type="entry name" value="MPHOSPH9"/>
</dbReference>
<keyword evidence="8" id="KW-1185">Reference proteome</keyword>
<organism evidence="7 8">
    <name type="scientific">Pogonophryne albipinna</name>
    <dbReference type="NCBI Taxonomy" id="1090488"/>
    <lineage>
        <taxon>Eukaryota</taxon>
        <taxon>Metazoa</taxon>
        <taxon>Chordata</taxon>
        <taxon>Craniata</taxon>
        <taxon>Vertebrata</taxon>
        <taxon>Euteleostomi</taxon>
        <taxon>Actinopterygii</taxon>
        <taxon>Neopterygii</taxon>
        <taxon>Teleostei</taxon>
        <taxon>Neoteleostei</taxon>
        <taxon>Acanthomorphata</taxon>
        <taxon>Eupercaria</taxon>
        <taxon>Perciformes</taxon>
        <taxon>Notothenioidei</taxon>
        <taxon>Pogonophryne</taxon>
    </lineage>
</organism>
<feature type="compositionally biased region" description="Polar residues" evidence="6">
    <location>
        <begin position="976"/>
        <end position="994"/>
    </location>
</feature>
<comment type="subcellular location">
    <subcellularLocation>
        <location evidence="1">Nucleus</location>
    </subcellularLocation>
</comment>
<feature type="compositionally biased region" description="Basic and acidic residues" evidence="6">
    <location>
        <begin position="113"/>
        <end position="124"/>
    </location>
</feature>
<feature type="compositionally biased region" description="Low complexity" evidence="6">
    <location>
        <begin position="1007"/>
        <end position="1022"/>
    </location>
</feature>
<feature type="compositionally biased region" description="Basic and acidic residues" evidence="6">
    <location>
        <begin position="1180"/>
        <end position="1196"/>
    </location>
</feature>
<evidence type="ECO:0000313" key="7">
    <source>
        <dbReference type="EMBL" id="KAJ4926424.1"/>
    </source>
</evidence>
<keyword evidence="5" id="KW-0175">Coiled coil</keyword>
<keyword evidence="3" id="KW-0597">Phosphoprotein</keyword>
<name>A0AAD6AKH7_9TELE</name>
<dbReference type="EMBL" id="JAPTMU010000020">
    <property type="protein sequence ID" value="KAJ4926424.1"/>
    <property type="molecule type" value="Genomic_DNA"/>
</dbReference>
<feature type="compositionally biased region" description="Low complexity" evidence="6">
    <location>
        <begin position="1030"/>
        <end position="1039"/>
    </location>
</feature>
<feature type="region of interest" description="Disordered" evidence="6">
    <location>
        <begin position="407"/>
        <end position="443"/>
    </location>
</feature>
<feature type="compositionally biased region" description="Basic and acidic residues" evidence="6">
    <location>
        <begin position="1099"/>
        <end position="1114"/>
    </location>
</feature>
<feature type="region of interest" description="Disordered" evidence="6">
    <location>
        <begin position="551"/>
        <end position="652"/>
    </location>
</feature>
<feature type="compositionally biased region" description="Polar residues" evidence="6">
    <location>
        <begin position="631"/>
        <end position="652"/>
    </location>
</feature>
<feature type="region of interest" description="Disordered" evidence="6">
    <location>
        <begin position="352"/>
        <end position="373"/>
    </location>
</feature>
<feature type="compositionally biased region" description="Polar residues" evidence="6">
    <location>
        <begin position="562"/>
        <end position="571"/>
    </location>
</feature>
<evidence type="ECO:0000256" key="4">
    <source>
        <dbReference type="ARBA" id="ARBA00023242"/>
    </source>
</evidence>
<feature type="compositionally biased region" description="Polar residues" evidence="6">
    <location>
        <begin position="665"/>
        <end position="679"/>
    </location>
</feature>
<comment type="similarity">
    <text evidence="2">Belongs to the CDK2AP family.</text>
</comment>
<feature type="compositionally biased region" description="Basic and acidic residues" evidence="6">
    <location>
        <begin position="825"/>
        <end position="839"/>
    </location>
</feature>
<accession>A0AAD6AKH7</accession>
<feature type="region of interest" description="Disordered" evidence="6">
    <location>
        <begin position="313"/>
        <end position="336"/>
    </location>
</feature>
<evidence type="ECO:0000256" key="3">
    <source>
        <dbReference type="ARBA" id="ARBA00022553"/>
    </source>
</evidence>
<feature type="compositionally biased region" description="Polar residues" evidence="6">
    <location>
        <begin position="125"/>
        <end position="136"/>
    </location>
</feature>
<feature type="coiled-coil region" evidence="5">
    <location>
        <begin position="1263"/>
        <end position="1322"/>
    </location>
</feature>
<feature type="compositionally biased region" description="Polar residues" evidence="6">
    <location>
        <begin position="12"/>
        <end position="23"/>
    </location>
</feature>
<proteinExistence type="inferred from homology"/>
<evidence type="ECO:0000256" key="5">
    <source>
        <dbReference type="SAM" id="Coils"/>
    </source>
</evidence>
<comment type="caution">
    <text evidence="7">The sequence shown here is derived from an EMBL/GenBank/DDBJ whole genome shotgun (WGS) entry which is preliminary data.</text>
</comment>
<dbReference type="GO" id="GO:0005634">
    <property type="term" value="C:nucleus"/>
    <property type="evidence" value="ECO:0007669"/>
    <property type="project" value="UniProtKB-SubCell"/>
</dbReference>
<evidence type="ECO:0000256" key="2">
    <source>
        <dbReference type="ARBA" id="ARBA00008485"/>
    </source>
</evidence>
<feature type="region of interest" description="Disordered" evidence="6">
    <location>
        <begin position="93"/>
        <end position="158"/>
    </location>
</feature>
<feature type="compositionally biased region" description="Polar residues" evidence="6">
    <location>
        <begin position="409"/>
        <end position="427"/>
    </location>
</feature>
<dbReference type="PANTHER" id="PTHR14926">
    <property type="entry name" value="M-PHASE PHOSPHOPROTEIN 9"/>
    <property type="match status" value="1"/>
</dbReference>
<evidence type="ECO:0000256" key="6">
    <source>
        <dbReference type="SAM" id="MobiDB-lite"/>
    </source>
</evidence>
<feature type="region of interest" description="Disordered" evidence="6">
    <location>
        <begin position="825"/>
        <end position="845"/>
    </location>
</feature>
<feature type="region of interest" description="Disordered" evidence="6">
    <location>
        <begin position="927"/>
        <end position="1218"/>
    </location>
</feature>
<dbReference type="Gene3D" id="6.10.140.1300">
    <property type="match status" value="1"/>
</dbReference>
<feature type="compositionally biased region" description="Low complexity" evidence="6">
    <location>
        <begin position="585"/>
        <end position="599"/>
    </location>
</feature>
<feature type="region of interest" description="Disordered" evidence="6">
    <location>
        <begin position="665"/>
        <end position="716"/>
    </location>
</feature>